<dbReference type="Proteomes" id="UP000288805">
    <property type="component" value="Unassembled WGS sequence"/>
</dbReference>
<comment type="caution">
    <text evidence="2">The sequence shown here is derived from an EMBL/GenBank/DDBJ whole genome shotgun (WGS) entry which is preliminary data.</text>
</comment>
<feature type="domain" description="Retrotransposon gag" evidence="1">
    <location>
        <begin position="367"/>
        <end position="437"/>
    </location>
</feature>
<protein>
    <recommendedName>
        <fullName evidence="1">Retrotransposon gag domain-containing protein</fullName>
    </recommendedName>
</protein>
<evidence type="ECO:0000313" key="2">
    <source>
        <dbReference type="EMBL" id="RVX11335.1"/>
    </source>
</evidence>
<sequence length="554" mass="61529">MDVSLESKSLPSVGNSRKSYLQVTSQRLARGKLVHLHGRRSLALPSVGPGDSKVQTRSARFRRCTKRAAKSLRSNRLTSQRCEVVFQLAVFGFQRDGKLQGEIHSTVQKGCEIISQQKGDFAKLCKILPLAWSDRLAMVVTPSFELRIMHRSAPKVADMTVIKNASWQISLCFPSLHSVFAYGSACVKVMTTLHGSAPSLRRRAKGCVLPEGADLCSQSGFTFLDQSRGEIGSIFRDIKPPVVQDETLHDSLPPPLPPPIPTVPQASPYVLHGHSEVASPTVVQTIVTDDTHACMDPIEQCMRQLRVSDGYVIWDDLEGMLVASLPAKFRMPNIERYMGIGCPPIHLRLYSTVMRAHGLDESQMITLFPLSLSGVAQRWFTFLESSRRRTWDDLAYEFLRQISFNTVVDVSRRELKALRQRSEESISSFISRWHEKIVEIIDKPSVRDHIQMVLRSLQPRIARHVVGVLFTDFGSLVLALYDVEDGISKGLWTYSSPSNVKGKKPFGGQRSVDVSTISSTSQRPLGVISDSTASRDSSFLCTSSVQTTGASSNL</sequence>
<dbReference type="Pfam" id="PF03732">
    <property type="entry name" value="Retrotrans_gag"/>
    <property type="match status" value="1"/>
</dbReference>
<dbReference type="EMBL" id="QGNW01000031">
    <property type="protein sequence ID" value="RVX11335.1"/>
    <property type="molecule type" value="Genomic_DNA"/>
</dbReference>
<dbReference type="AlphaFoldDB" id="A0A438JQW3"/>
<evidence type="ECO:0000313" key="3">
    <source>
        <dbReference type="Proteomes" id="UP000288805"/>
    </source>
</evidence>
<dbReference type="InterPro" id="IPR005162">
    <property type="entry name" value="Retrotrans_gag_dom"/>
</dbReference>
<evidence type="ECO:0000259" key="1">
    <source>
        <dbReference type="Pfam" id="PF03732"/>
    </source>
</evidence>
<accession>A0A438JQW3</accession>
<dbReference type="PANTHER" id="PTHR33223">
    <property type="entry name" value="CCHC-TYPE DOMAIN-CONTAINING PROTEIN"/>
    <property type="match status" value="1"/>
</dbReference>
<reference evidence="2 3" key="1">
    <citation type="journal article" date="2018" name="PLoS Genet.">
        <title>Population sequencing reveals clonal diversity and ancestral inbreeding in the grapevine cultivar Chardonnay.</title>
        <authorList>
            <person name="Roach M.J."/>
            <person name="Johnson D.L."/>
            <person name="Bohlmann J."/>
            <person name="van Vuuren H.J."/>
            <person name="Jones S.J."/>
            <person name="Pretorius I.S."/>
            <person name="Schmidt S.A."/>
            <person name="Borneman A.R."/>
        </authorList>
    </citation>
    <scope>NUCLEOTIDE SEQUENCE [LARGE SCALE GENOMIC DNA]</scope>
    <source>
        <strain evidence="3">cv. Chardonnay</strain>
        <tissue evidence="2">Leaf</tissue>
    </source>
</reference>
<gene>
    <name evidence="2" type="ORF">CK203_019634</name>
</gene>
<organism evidence="2 3">
    <name type="scientific">Vitis vinifera</name>
    <name type="common">Grape</name>
    <dbReference type="NCBI Taxonomy" id="29760"/>
    <lineage>
        <taxon>Eukaryota</taxon>
        <taxon>Viridiplantae</taxon>
        <taxon>Streptophyta</taxon>
        <taxon>Embryophyta</taxon>
        <taxon>Tracheophyta</taxon>
        <taxon>Spermatophyta</taxon>
        <taxon>Magnoliopsida</taxon>
        <taxon>eudicotyledons</taxon>
        <taxon>Gunneridae</taxon>
        <taxon>Pentapetalae</taxon>
        <taxon>rosids</taxon>
        <taxon>Vitales</taxon>
        <taxon>Vitaceae</taxon>
        <taxon>Viteae</taxon>
        <taxon>Vitis</taxon>
    </lineage>
</organism>
<name>A0A438JQW3_VITVI</name>
<proteinExistence type="predicted"/>
<dbReference type="PANTHER" id="PTHR33223:SF8">
    <property type="entry name" value="OS04G0172440 PROTEIN"/>
    <property type="match status" value="1"/>
</dbReference>